<accession>A0A4Q7N981</accession>
<evidence type="ECO:0000256" key="9">
    <source>
        <dbReference type="ARBA" id="ARBA00023136"/>
    </source>
</evidence>
<dbReference type="GO" id="GO:0055085">
    <property type="term" value="P:transmembrane transport"/>
    <property type="evidence" value="ECO:0007669"/>
    <property type="project" value="InterPro"/>
</dbReference>
<evidence type="ECO:0000313" key="14">
    <source>
        <dbReference type="Proteomes" id="UP000292445"/>
    </source>
</evidence>
<sequence length="249" mass="25992">MSATLHWNTPAPVGLRVGAGAAVVLLHVAVVGAILVARSEPQVAKPVETVEVRFVEIAPQVQVAAAPPAPTPPAPKPEPKPVPPKPTPKPVPKPPPPKPAPPPPEPAPPSETALSQPAPEPAPAPAPAPATSQPPSGKPEPSDRTAAPQAPVSNEPKLVGRIEYLGAPPMPEYPRTSKRLGEEGKVLVRLLINTRGLVDKATLEKSSGFNRLDEAALDAARRGRFKPYTENGMAIAAIAIVPFDFTLRN</sequence>
<dbReference type="Pfam" id="PF03544">
    <property type="entry name" value="TonB_C"/>
    <property type="match status" value="1"/>
</dbReference>
<keyword evidence="5" id="KW-0997">Cell inner membrane</keyword>
<dbReference type="OrthoDB" id="9792439at2"/>
<dbReference type="NCBIfam" id="TIGR01352">
    <property type="entry name" value="tonB_Cterm"/>
    <property type="match status" value="1"/>
</dbReference>
<keyword evidence="14" id="KW-1185">Reference proteome</keyword>
<evidence type="ECO:0000259" key="12">
    <source>
        <dbReference type="PROSITE" id="PS52015"/>
    </source>
</evidence>
<dbReference type="InterPro" id="IPR006260">
    <property type="entry name" value="TonB/TolA_C"/>
</dbReference>
<feature type="transmembrane region" description="Helical" evidence="11">
    <location>
        <begin position="15"/>
        <end position="37"/>
    </location>
</feature>
<gene>
    <name evidence="13" type="ORF">EV675_5343</name>
</gene>
<evidence type="ECO:0000256" key="11">
    <source>
        <dbReference type="SAM" id="Phobius"/>
    </source>
</evidence>
<keyword evidence="4" id="KW-1003">Cell membrane</keyword>
<dbReference type="Proteomes" id="UP000292445">
    <property type="component" value="Unassembled WGS sequence"/>
</dbReference>
<evidence type="ECO:0000256" key="2">
    <source>
        <dbReference type="ARBA" id="ARBA00006555"/>
    </source>
</evidence>
<dbReference type="GO" id="GO:0031992">
    <property type="term" value="F:energy transducer activity"/>
    <property type="evidence" value="ECO:0007669"/>
    <property type="project" value="TreeGrafter"/>
</dbReference>
<dbReference type="Gene3D" id="3.30.1150.10">
    <property type="match status" value="1"/>
</dbReference>
<dbReference type="SUPFAM" id="SSF74653">
    <property type="entry name" value="TolA/TonB C-terminal domain"/>
    <property type="match status" value="1"/>
</dbReference>
<evidence type="ECO:0000256" key="1">
    <source>
        <dbReference type="ARBA" id="ARBA00004383"/>
    </source>
</evidence>
<feature type="region of interest" description="Disordered" evidence="10">
    <location>
        <begin position="65"/>
        <end position="158"/>
    </location>
</feature>
<evidence type="ECO:0000256" key="5">
    <source>
        <dbReference type="ARBA" id="ARBA00022519"/>
    </source>
</evidence>
<dbReference type="PRINTS" id="PR01217">
    <property type="entry name" value="PRICHEXTENSN"/>
</dbReference>
<dbReference type="PROSITE" id="PS52015">
    <property type="entry name" value="TONB_CTD"/>
    <property type="match status" value="1"/>
</dbReference>
<keyword evidence="6 11" id="KW-0812">Transmembrane</keyword>
<evidence type="ECO:0000256" key="7">
    <source>
        <dbReference type="ARBA" id="ARBA00022927"/>
    </source>
</evidence>
<protein>
    <submittedName>
        <fullName evidence="13">Outer membrane transport energization protein TonB</fullName>
    </submittedName>
</protein>
<keyword evidence="8 11" id="KW-1133">Transmembrane helix</keyword>
<feature type="compositionally biased region" description="Pro residues" evidence="10">
    <location>
        <begin position="67"/>
        <end position="109"/>
    </location>
</feature>
<name>A0A4Q7N981_9BURK</name>
<proteinExistence type="inferred from homology"/>
<comment type="subcellular location">
    <subcellularLocation>
        <location evidence="1">Cell inner membrane</location>
        <topology evidence="1">Single-pass membrane protein</topology>
        <orientation evidence="1">Periplasmic side</orientation>
    </subcellularLocation>
</comment>
<evidence type="ECO:0000256" key="10">
    <source>
        <dbReference type="SAM" id="MobiDB-lite"/>
    </source>
</evidence>
<dbReference type="AlphaFoldDB" id="A0A4Q7N981"/>
<dbReference type="GO" id="GO:0015031">
    <property type="term" value="P:protein transport"/>
    <property type="evidence" value="ECO:0007669"/>
    <property type="project" value="UniProtKB-KW"/>
</dbReference>
<comment type="similarity">
    <text evidence="2">Belongs to the TonB family.</text>
</comment>
<feature type="domain" description="TonB C-terminal" evidence="12">
    <location>
        <begin position="158"/>
        <end position="249"/>
    </location>
</feature>
<dbReference type="EMBL" id="SGXC01000003">
    <property type="protein sequence ID" value="RZS78686.1"/>
    <property type="molecule type" value="Genomic_DNA"/>
</dbReference>
<comment type="caution">
    <text evidence="13">The sequence shown here is derived from an EMBL/GenBank/DDBJ whole genome shotgun (WGS) entry which is preliminary data.</text>
</comment>
<dbReference type="InterPro" id="IPR037682">
    <property type="entry name" value="TonB_C"/>
</dbReference>
<feature type="compositionally biased region" description="Pro residues" evidence="10">
    <location>
        <begin position="118"/>
        <end position="128"/>
    </location>
</feature>
<evidence type="ECO:0000256" key="3">
    <source>
        <dbReference type="ARBA" id="ARBA00022448"/>
    </source>
</evidence>
<dbReference type="PANTHER" id="PTHR33446">
    <property type="entry name" value="PROTEIN TONB-RELATED"/>
    <property type="match status" value="1"/>
</dbReference>
<keyword evidence="3" id="KW-0813">Transport</keyword>
<organism evidence="13 14">
    <name type="scientific">Pigmentiphaga kullae</name>
    <dbReference type="NCBI Taxonomy" id="151784"/>
    <lineage>
        <taxon>Bacteria</taxon>
        <taxon>Pseudomonadati</taxon>
        <taxon>Pseudomonadota</taxon>
        <taxon>Betaproteobacteria</taxon>
        <taxon>Burkholderiales</taxon>
        <taxon>Alcaligenaceae</taxon>
        <taxon>Pigmentiphaga</taxon>
    </lineage>
</organism>
<evidence type="ECO:0000313" key="13">
    <source>
        <dbReference type="EMBL" id="RZS78686.1"/>
    </source>
</evidence>
<dbReference type="GO" id="GO:0098797">
    <property type="term" value="C:plasma membrane protein complex"/>
    <property type="evidence" value="ECO:0007669"/>
    <property type="project" value="TreeGrafter"/>
</dbReference>
<evidence type="ECO:0000256" key="4">
    <source>
        <dbReference type="ARBA" id="ARBA00022475"/>
    </source>
</evidence>
<keyword evidence="9 11" id="KW-0472">Membrane</keyword>
<dbReference type="InterPro" id="IPR051045">
    <property type="entry name" value="TonB-dependent_transducer"/>
</dbReference>
<evidence type="ECO:0000256" key="8">
    <source>
        <dbReference type="ARBA" id="ARBA00022989"/>
    </source>
</evidence>
<reference evidence="13 14" key="1">
    <citation type="submission" date="2019-02" db="EMBL/GenBank/DDBJ databases">
        <title>Genomic Encyclopedia of Type Strains, Phase IV (KMG-IV): sequencing the most valuable type-strain genomes for metagenomic binning, comparative biology and taxonomic classification.</title>
        <authorList>
            <person name="Goeker M."/>
        </authorList>
    </citation>
    <scope>NUCLEOTIDE SEQUENCE [LARGE SCALE GENOMIC DNA]</scope>
    <source>
        <strain evidence="13 14">K24</strain>
    </source>
</reference>
<dbReference type="PANTHER" id="PTHR33446:SF2">
    <property type="entry name" value="PROTEIN TONB"/>
    <property type="match status" value="1"/>
</dbReference>
<keyword evidence="7" id="KW-0653">Protein transport</keyword>
<dbReference type="RefSeq" id="WP_130361588.1">
    <property type="nucleotide sequence ID" value="NZ_SGXC01000003.1"/>
</dbReference>
<evidence type="ECO:0000256" key="6">
    <source>
        <dbReference type="ARBA" id="ARBA00022692"/>
    </source>
</evidence>